<gene>
    <name evidence="8 12" type="primary">infB</name>
    <name evidence="12" type="ORF">AAA081_04440</name>
</gene>
<feature type="compositionally biased region" description="Basic and acidic residues" evidence="10">
    <location>
        <begin position="131"/>
        <end position="158"/>
    </location>
</feature>
<dbReference type="InterPro" id="IPR005225">
    <property type="entry name" value="Small_GTP-bd"/>
</dbReference>
<dbReference type="HAMAP" id="MF_00100_B">
    <property type="entry name" value="IF_2_B"/>
    <property type="match status" value="1"/>
</dbReference>
<dbReference type="Gene3D" id="2.40.30.10">
    <property type="entry name" value="Translation factors"/>
    <property type="match status" value="2"/>
</dbReference>
<dbReference type="NCBIfam" id="TIGR00487">
    <property type="entry name" value="IF-2"/>
    <property type="match status" value="1"/>
</dbReference>
<evidence type="ECO:0000256" key="2">
    <source>
        <dbReference type="ARBA" id="ARBA00020675"/>
    </source>
</evidence>
<evidence type="ECO:0000256" key="6">
    <source>
        <dbReference type="ARBA" id="ARBA00023134"/>
    </source>
</evidence>
<protein>
    <recommendedName>
        <fullName evidence="2 8">Translation initiation factor IF-2</fullName>
    </recommendedName>
</protein>
<dbReference type="Pfam" id="PF04760">
    <property type="entry name" value="IF2_N"/>
    <property type="match status" value="2"/>
</dbReference>
<dbReference type="InterPro" id="IPR027417">
    <property type="entry name" value="P-loop_NTPase"/>
</dbReference>
<keyword evidence="3 8" id="KW-0396">Initiation factor</keyword>
<evidence type="ECO:0000256" key="8">
    <source>
        <dbReference type="HAMAP-Rule" id="MF_00100"/>
    </source>
</evidence>
<evidence type="ECO:0000256" key="7">
    <source>
        <dbReference type="ARBA" id="ARBA00025162"/>
    </source>
</evidence>
<keyword evidence="6 8" id="KW-0342">GTP-binding</keyword>
<feature type="binding site" evidence="8">
    <location>
        <begin position="355"/>
        <end position="359"/>
    </location>
    <ligand>
        <name>GTP</name>
        <dbReference type="ChEBI" id="CHEBI:37565"/>
    </ligand>
</feature>
<keyword evidence="5 8" id="KW-0648">Protein biosynthesis</keyword>
<dbReference type="InterPro" id="IPR044145">
    <property type="entry name" value="IF2_II"/>
</dbReference>
<comment type="function">
    <text evidence="7 8 9">One of the essential components for the initiation of protein synthesis. Protects formylmethionyl-tRNA from spontaneous hydrolysis and promotes its binding to the 30S ribosomal subunits. Also involved in the hydrolysis of GTP during the formation of the 70S ribosomal complex.</text>
</comment>
<accession>A0ABV1J5T1</accession>
<dbReference type="Gene3D" id="3.40.50.10050">
    <property type="entry name" value="Translation initiation factor IF- 2, domain 3"/>
    <property type="match status" value="1"/>
</dbReference>
<feature type="compositionally biased region" description="Low complexity" evidence="10">
    <location>
        <begin position="120"/>
        <end position="130"/>
    </location>
</feature>
<dbReference type="NCBIfam" id="TIGR00231">
    <property type="entry name" value="small_GTP"/>
    <property type="match status" value="1"/>
</dbReference>
<name>A0ABV1J5T1_9FIRM</name>
<dbReference type="InterPro" id="IPR000178">
    <property type="entry name" value="TF_IF2_bacterial-like"/>
</dbReference>
<evidence type="ECO:0000313" key="12">
    <source>
        <dbReference type="EMBL" id="MEQ3353549.1"/>
    </source>
</evidence>
<feature type="compositionally biased region" description="Basic residues" evidence="10">
    <location>
        <begin position="159"/>
        <end position="171"/>
    </location>
</feature>
<dbReference type="InterPro" id="IPR036925">
    <property type="entry name" value="TIF_IF2_dom3_sf"/>
</dbReference>
<dbReference type="SUPFAM" id="SSF52156">
    <property type="entry name" value="Initiation factor IF2/eIF5b, domain 3"/>
    <property type="match status" value="1"/>
</dbReference>
<keyword evidence="4 8" id="KW-0547">Nucleotide-binding</keyword>
<evidence type="ECO:0000259" key="11">
    <source>
        <dbReference type="PROSITE" id="PS51722"/>
    </source>
</evidence>
<dbReference type="CDD" id="cd03692">
    <property type="entry name" value="mtIF2_IVc"/>
    <property type="match status" value="1"/>
</dbReference>
<dbReference type="InterPro" id="IPR006847">
    <property type="entry name" value="IF2_N"/>
</dbReference>
<comment type="similarity">
    <text evidence="1 8 9">Belongs to the TRAFAC class translation factor GTPase superfamily. Classic translation factor GTPase family. IF-2 subfamily.</text>
</comment>
<feature type="compositionally biased region" description="Basic and acidic residues" evidence="10">
    <location>
        <begin position="63"/>
        <end position="79"/>
    </location>
</feature>
<evidence type="ECO:0000256" key="5">
    <source>
        <dbReference type="ARBA" id="ARBA00022917"/>
    </source>
</evidence>
<dbReference type="PANTHER" id="PTHR43381:SF5">
    <property type="entry name" value="TR-TYPE G DOMAIN-CONTAINING PROTEIN"/>
    <property type="match status" value="1"/>
</dbReference>
<dbReference type="Pfam" id="PF22042">
    <property type="entry name" value="EF-G_D2"/>
    <property type="match status" value="1"/>
</dbReference>
<feature type="compositionally biased region" description="Basic and acidic residues" evidence="10">
    <location>
        <begin position="172"/>
        <end position="192"/>
    </location>
</feature>
<dbReference type="InterPro" id="IPR053905">
    <property type="entry name" value="EF-G-like_DII"/>
</dbReference>
<dbReference type="Pfam" id="PF11987">
    <property type="entry name" value="IF-2"/>
    <property type="match status" value="1"/>
</dbReference>
<dbReference type="GO" id="GO:0003743">
    <property type="term" value="F:translation initiation factor activity"/>
    <property type="evidence" value="ECO:0007669"/>
    <property type="project" value="UniProtKB-KW"/>
</dbReference>
<dbReference type="InterPro" id="IPR023115">
    <property type="entry name" value="TIF_IF2_dom3"/>
</dbReference>
<organism evidence="12 13">
    <name type="scientific">Aedoeadaptatus acetigenes</name>
    <dbReference type="NCBI Taxonomy" id="2981723"/>
    <lineage>
        <taxon>Bacteria</taxon>
        <taxon>Bacillati</taxon>
        <taxon>Bacillota</taxon>
        <taxon>Tissierellia</taxon>
        <taxon>Tissierellales</taxon>
        <taxon>Peptoniphilaceae</taxon>
        <taxon>Aedoeadaptatus</taxon>
    </lineage>
</organism>
<evidence type="ECO:0000256" key="4">
    <source>
        <dbReference type="ARBA" id="ARBA00022741"/>
    </source>
</evidence>
<dbReference type="Gene3D" id="3.40.50.300">
    <property type="entry name" value="P-loop containing nucleotide triphosphate hydrolases"/>
    <property type="match status" value="1"/>
</dbReference>
<dbReference type="Gene3D" id="1.10.10.2480">
    <property type="match status" value="1"/>
</dbReference>
<feature type="region of interest" description="G-domain" evidence="8">
    <location>
        <begin position="303"/>
        <end position="451"/>
    </location>
</feature>
<dbReference type="Pfam" id="PF00009">
    <property type="entry name" value="GTP_EFTU"/>
    <property type="match status" value="1"/>
</dbReference>
<keyword evidence="13" id="KW-1185">Reference proteome</keyword>
<dbReference type="InterPro" id="IPR000795">
    <property type="entry name" value="T_Tr_GTP-bd_dom"/>
</dbReference>
<evidence type="ECO:0000256" key="1">
    <source>
        <dbReference type="ARBA" id="ARBA00007733"/>
    </source>
</evidence>
<feature type="compositionally biased region" description="Basic residues" evidence="10">
    <location>
        <begin position="193"/>
        <end position="206"/>
    </location>
</feature>
<feature type="region of interest" description="Disordered" evidence="10">
    <location>
        <begin position="54"/>
        <end position="213"/>
    </location>
</feature>
<dbReference type="SUPFAM" id="SSF50447">
    <property type="entry name" value="Translation proteins"/>
    <property type="match status" value="2"/>
</dbReference>
<sequence length="804" mass="88500">MSNKRVYTVAKEYGMASKDLMEILARADITVKSHMSTLTEEQQKDLLNYIRKAQSAQNTVENEPEKKDTETKAKKEKTQEAAPVKKPAPETKESKPKKEEKMPKKSEEKKEAQKSRKQAEPAAAKEAPAPSRKEPEKSVEDVNVHEEKQFSDGTGGKHSDKKKSKKKKQKEAKKARNKEGSGQRVQDFEKPKAPKKKSRSQKRKERMAKEDVKGDGAIKIKAPLTVKEFADTVGISLAQVITKLIGLGVMATQNESIDRDVIEILADELSIEIEFISESDSNIEEIYNLDQEDPEDSLVERPPVVTVMGHVDHGKTSILDVIKKSHVTASEAGGITQHIGAYQVSANGKLITFLDTPGHEAFTAMRSRGASITDIAILVVAADDGVMPQTREAIHHAKAADVPIIVAINKIDREGANPDRVRQELTEEGLVCEDWGGDTIMVEVSAKTKEGIPELLDMVLLVAEVLELKANPDRLAIGTIVEARLDKGKGPMATILVQKGTLTSDSYIVSGTCYGHIRAMTDDKKKRLKTAGPATPVVVLGLDGVPNAGDTVYAVQDEKTAREIAARNIAHEREEKLASKNKVSLNNLFDKIKEGELKDLNLVVKADVKGTVEALTQSLLKLNDNEDVDEVQVNIIHSGTGGINESDINLASASNALVIGFNVRPNINAIELAKQEEVDVRTYRVIYDILNDVKNAISGMLTPEITEEVLGRCEVRETFKLPSNDIVAGIYVLKGKIARKAFVKVLRDDVIIHEGPISSLKRFQDDAKEIAQGYEGGLMVENFNDIQVNDLLECYIEKEIKKEI</sequence>
<dbReference type="CDD" id="cd01887">
    <property type="entry name" value="IF2_eIF5B"/>
    <property type="match status" value="1"/>
</dbReference>
<comment type="caution">
    <text evidence="12">The sequence shown here is derived from an EMBL/GenBank/DDBJ whole genome shotgun (WGS) entry which is preliminary data.</text>
</comment>
<dbReference type="PANTHER" id="PTHR43381">
    <property type="entry name" value="TRANSLATION INITIATION FACTOR IF-2-RELATED"/>
    <property type="match status" value="1"/>
</dbReference>
<dbReference type="InterPro" id="IPR009000">
    <property type="entry name" value="Transl_B-barrel_sf"/>
</dbReference>
<dbReference type="RefSeq" id="WP_349053857.1">
    <property type="nucleotide sequence ID" value="NZ_JBBNPS010000009.1"/>
</dbReference>
<dbReference type="Proteomes" id="UP001481872">
    <property type="component" value="Unassembled WGS sequence"/>
</dbReference>
<feature type="binding site" evidence="8">
    <location>
        <begin position="409"/>
        <end position="412"/>
    </location>
    <ligand>
        <name>GTP</name>
        <dbReference type="ChEBI" id="CHEBI:37565"/>
    </ligand>
</feature>
<dbReference type="EMBL" id="JBBNPS010000009">
    <property type="protein sequence ID" value="MEQ3353549.1"/>
    <property type="molecule type" value="Genomic_DNA"/>
</dbReference>
<feature type="binding site" evidence="8">
    <location>
        <begin position="309"/>
        <end position="316"/>
    </location>
    <ligand>
        <name>GTP</name>
        <dbReference type="ChEBI" id="CHEBI:37565"/>
    </ligand>
</feature>
<evidence type="ECO:0000256" key="3">
    <source>
        <dbReference type="ARBA" id="ARBA00022540"/>
    </source>
</evidence>
<dbReference type="SUPFAM" id="SSF52540">
    <property type="entry name" value="P-loop containing nucleoside triphosphate hydrolases"/>
    <property type="match status" value="1"/>
</dbReference>
<proteinExistence type="inferred from homology"/>
<evidence type="ECO:0000256" key="10">
    <source>
        <dbReference type="SAM" id="MobiDB-lite"/>
    </source>
</evidence>
<feature type="domain" description="Tr-type G" evidence="11">
    <location>
        <begin position="300"/>
        <end position="469"/>
    </location>
</feature>
<evidence type="ECO:0000256" key="9">
    <source>
        <dbReference type="RuleBase" id="RU000644"/>
    </source>
</evidence>
<dbReference type="PROSITE" id="PS51722">
    <property type="entry name" value="G_TR_2"/>
    <property type="match status" value="1"/>
</dbReference>
<evidence type="ECO:0000313" key="13">
    <source>
        <dbReference type="Proteomes" id="UP001481872"/>
    </source>
</evidence>
<keyword evidence="8" id="KW-0963">Cytoplasm</keyword>
<dbReference type="InterPro" id="IPR015760">
    <property type="entry name" value="TIF_IF2"/>
</dbReference>
<dbReference type="CDD" id="cd03702">
    <property type="entry name" value="IF2_mtIF2_II"/>
    <property type="match status" value="1"/>
</dbReference>
<reference evidence="12 13" key="1">
    <citation type="submission" date="2024-04" db="EMBL/GenBank/DDBJ databases">
        <title>Human intestinal bacterial collection.</title>
        <authorList>
            <person name="Pauvert C."/>
            <person name="Hitch T.C.A."/>
            <person name="Clavel T."/>
        </authorList>
    </citation>
    <scope>NUCLEOTIDE SEQUENCE [LARGE SCALE GENOMIC DNA]</scope>
    <source>
        <strain evidence="12 13">CLA-SR-H026</strain>
    </source>
</reference>
<comment type="subcellular location">
    <subcellularLocation>
        <location evidence="8">Cytoplasm</location>
    </subcellularLocation>
</comment>
<feature type="compositionally biased region" description="Basic and acidic residues" evidence="10">
    <location>
        <begin position="87"/>
        <end position="119"/>
    </location>
</feature>